<dbReference type="Pfam" id="PF01391">
    <property type="entry name" value="Collagen"/>
    <property type="match status" value="1"/>
</dbReference>
<dbReference type="GO" id="GO:0005615">
    <property type="term" value="C:extracellular space"/>
    <property type="evidence" value="ECO:0007669"/>
    <property type="project" value="TreeGrafter"/>
</dbReference>
<dbReference type="PANTHER" id="PTHR24023:SF1095">
    <property type="entry name" value="EGF-LIKE DOMAIN-CONTAINING PROTEIN"/>
    <property type="match status" value="1"/>
</dbReference>
<feature type="compositionally biased region" description="Gly residues" evidence="1">
    <location>
        <begin position="189"/>
        <end position="198"/>
    </location>
</feature>
<dbReference type="PATRIC" id="fig|1618442.3.peg.1050"/>
<gene>
    <name evidence="2" type="ORF">UV09_C0027G0001</name>
</gene>
<dbReference type="InterPro" id="IPR050149">
    <property type="entry name" value="Collagen_superfamily"/>
</dbReference>
<accession>A0A0G0ZB20</accession>
<dbReference type="GO" id="GO:0031012">
    <property type="term" value="C:extracellular matrix"/>
    <property type="evidence" value="ECO:0007669"/>
    <property type="project" value="TreeGrafter"/>
</dbReference>
<evidence type="ECO:0000256" key="1">
    <source>
        <dbReference type="SAM" id="MobiDB-lite"/>
    </source>
</evidence>
<sequence>QVGLTGPTGSTGSTGNIGPTGSTGSTGVTGVAGPTGSTGSTGATGVAGPTGTTGSTGATGLIGESGPTGSTGSTGSEGSAGPTGSTGSTGTTGIQGPTGSTGATGNIGESGPTGSTGSTGTVGTEGSAGPTGSTGSTGNMGPTGSTGITGLIGPTGATGSTGNLGPTGSTGRTGSTGVQGPTGSTGATGTAGGGGEAGPTGATGATGTGGPIAIDSLDFAYFEDTLDADGNTVVNTDGGSNYSFTFTNSGSSNMAVNLASTGDFVIQDNGTAFVQMLDDGTITLGKSAVASTINIGTGTAADTINIGTDGTNGDTINIGTGTPNTKVVFDQRTAAPGAEFDTNGQLAFGVVGGVANASGRIWIRANNLNFRFNSIRNTADYSEYLQQKETSEPGDVMVLSDNDYETVEKGKTPYDQNILGVVTQYGTSHNSGACWDEVSCDKNSDPNWADVGMLGQVYTKVSTENGNIVPGDPLTTSSSVGIAMKATKTTRILGYALDYFDGMASGKDIYEMPTAPVWEEEIQTPGQKDKKLVKIGKILVLVQANWYEPDVPPADISEISFISPNGNSSNTPIYGLFNNITGQEISSTLVKKEAAIGNLQAGYLDVDLLTSDRAEFSGEVKIAEIVLSNVTAENDLEIRLADNGIFRISNKTGSKLFTIDEKSGDVSIEGILRADKIIANQIEGLEVITDKISRLISQNGKLDTQNKQLTADIAGIATGSGLINNKFDLIVAGSLISQGSLTVENTGTFKGETIFEKLVSFMGDVIYIGRPTFNKDTGGFAMIKKGQRKVKVEFEKEYASLPVVNVNNLWETDEATLSVIEDLDGLYPPETNHIIAALSAKGFTIVLDEPAITDLKFAWIALAVREARTFENQTEIKESVIPDITSLFSPTPIFSPTPVPLIYSPTPQSSDSGLIFPTVATELD</sequence>
<protein>
    <submittedName>
        <fullName evidence="2">Collagen triple helix repeat domain protein</fullName>
    </submittedName>
</protein>
<dbReference type="PANTHER" id="PTHR24023">
    <property type="entry name" value="COLLAGEN ALPHA"/>
    <property type="match status" value="1"/>
</dbReference>
<feature type="non-terminal residue" evidence="2">
    <location>
        <position position="1"/>
    </location>
</feature>
<feature type="region of interest" description="Disordered" evidence="1">
    <location>
        <begin position="1"/>
        <end position="209"/>
    </location>
</feature>
<reference evidence="2 3" key="1">
    <citation type="journal article" date="2015" name="Nature">
        <title>rRNA introns, odd ribosomes, and small enigmatic genomes across a large radiation of phyla.</title>
        <authorList>
            <person name="Brown C.T."/>
            <person name="Hug L.A."/>
            <person name="Thomas B.C."/>
            <person name="Sharon I."/>
            <person name="Castelle C.J."/>
            <person name="Singh A."/>
            <person name="Wilkins M.J."/>
            <person name="Williams K.H."/>
            <person name="Banfield J.F."/>
        </authorList>
    </citation>
    <scope>NUCLEOTIDE SEQUENCE [LARGE SCALE GENOMIC DNA]</scope>
</reference>
<evidence type="ECO:0000313" key="2">
    <source>
        <dbReference type="EMBL" id="KKS45849.1"/>
    </source>
</evidence>
<organism evidence="2 3">
    <name type="scientific">Candidatus Gottesmanbacteria bacterium GW2011_GWA2_42_18</name>
    <dbReference type="NCBI Taxonomy" id="1618442"/>
    <lineage>
        <taxon>Bacteria</taxon>
        <taxon>Candidatus Gottesmaniibacteriota</taxon>
    </lineage>
</organism>
<proteinExistence type="predicted"/>
<dbReference type="Gene3D" id="2.40.300.10">
    <property type="entry name" value="Head decoration protein D"/>
    <property type="match status" value="1"/>
</dbReference>
<keyword evidence="2" id="KW-0176">Collagen</keyword>
<dbReference type="EMBL" id="LCDD01000027">
    <property type="protein sequence ID" value="KKS45849.1"/>
    <property type="molecule type" value="Genomic_DNA"/>
</dbReference>
<feature type="compositionally biased region" description="Low complexity" evidence="1">
    <location>
        <begin position="167"/>
        <end position="188"/>
    </location>
</feature>
<dbReference type="InterPro" id="IPR008160">
    <property type="entry name" value="Collagen"/>
</dbReference>
<feature type="compositionally biased region" description="Low complexity" evidence="1">
    <location>
        <begin position="1"/>
        <end position="101"/>
    </location>
</feature>
<feature type="compositionally biased region" description="Low complexity" evidence="1">
    <location>
        <begin position="109"/>
        <end position="146"/>
    </location>
</feature>
<dbReference type="GO" id="GO:0030198">
    <property type="term" value="P:extracellular matrix organization"/>
    <property type="evidence" value="ECO:0007669"/>
    <property type="project" value="TreeGrafter"/>
</dbReference>
<dbReference type="GO" id="GO:0030020">
    <property type="term" value="F:extracellular matrix structural constituent conferring tensile strength"/>
    <property type="evidence" value="ECO:0007669"/>
    <property type="project" value="TreeGrafter"/>
</dbReference>
<evidence type="ECO:0000313" key="3">
    <source>
        <dbReference type="Proteomes" id="UP000034320"/>
    </source>
</evidence>
<dbReference type="AlphaFoldDB" id="A0A0G0ZB20"/>
<feature type="compositionally biased region" description="Polar residues" evidence="1">
    <location>
        <begin position="157"/>
        <end position="166"/>
    </location>
</feature>
<name>A0A0G0ZB20_9BACT</name>
<comment type="caution">
    <text evidence="2">The sequence shown here is derived from an EMBL/GenBank/DDBJ whole genome shotgun (WGS) entry which is preliminary data.</text>
</comment>
<dbReference type="Proteomes" id="UP000034320">
    <property type="component" value="Unassembled WGS sequence"/>
</dbReference>